<organism evidence="1 2">
    <name type="scientific">Sphingomonas sabuli</name>
    <dbReference type="NCBI Taxonomy" id="2764186"/>
    <lineage>
        <taxon>Bacteria</taxon>
        <taxon>Pseudomonadati</taxon>
        <taxon>Pseudomonadota</taxon>
        <taxon>Alphaproteobacteria</taxon>
        <taxon>Sphingomonadales</taxon>
        <taxon>Sphingomonadaceae</taxon>
        <taxon>Sphingomonas</taxon>
    </lineage>
</organism>
<proteinExistence type="predicted"/>
<sequence>MITPELQLAIDCCRANFVGATDAGDLAVTQAIDWERFLRVVRRHRVEALAARALHRHHATVPAAIVADLSSDATRTAQANLRAANECRRLLAAFHDADVPVLFVKGLTLSQLAYGDATVKMSSDIDFLVEPSSLPAVAGILATLGYSLDAADMEVGSAAYERMHRHAKDVPWRNRAGITLEPHTRLTDHPDLIPAIGMASPRQEVGVLPGVSLPTLAREDLFAYLCVHGASSAWFRLKWVADLVGLIGSDGAEAERLYRLAVRQGAGRAPAQALLVASRLFGLPLPERLRAELCADPANRALARMALRQISDEREPTARPLGTLTIHLSQLLLRKGLRFKTSEARRQVAQVLAR</sequence>
<dbReference type="AlphaFoldDB" id="A0A7G9L454"/>
<gene>
    <name evidence="1" type="ORF">H8M03_03415</name>
</gene>
<dbReference type="Proteomes" id="UP000515861">
    <property type="component" value="Chromosome"/>
</dbReference>
<dbReference type="KEGG" id="ssau:H8M03_03415"/>
<accession>A0A7G9L454</accession>
<protein>
    <submittedName>
        <fullName evidence="1">Nucleotidyltransferase family protein</fullName>
    </submittedName>
</protein>
<evidence type="ECO:0000313" key="1">
    <source>
        <dbReference type="EMBL" id="QNM83403.1"/>
    </source>
</evidence>
<dbReference type="InterPro" id="IPR039498">
    <property type="entry name" value="NTP_transf_5"/>
</dbReference>
<keyword evidence="2" id="KW-1185">Reference proteome</keyword>
<evidence type="ECO:0000313" key="2">
    <source>
        <dbReference type="Proteomes" id="UP000515861"/>
    </source>
</evidence>
<name>A0A7G9L454_9SPHN</name>
<dbReference type="GO" id="GO:0016740">
    <property type="term" value="F:transferase activity"/>
    <property type="evidence" value="ECO:0007669"/>
    <property type="project" value="UniProtKB-KW"/>
</dbReference>
<dbReference type="Gene3D" id="3.30.460.40">
    <property type="match status" value="1"/>
</dbReference>
<keyword evidence="1" id="KW-0808">Transferase</keyword>
<reference evidence="1 2" key="1">
    <citation type="submission" date="2020-08" db="EMBL/GenBank/DDBJ databases">
        <title>Sphingomonas sp. sand1-3 16S ribosomal RNA gene Genome sequencing and assembly.</title>
        <authorList>
            <person name="Kang M."/>
        </authorList>
    </citation>
    <scope>NUCLEOTIDE SEQUENCE [LARGE SCALE GENOMIC DNA]</scope>
    <source>
        <strain evidence="2">sand1-3</strain>
    </source>
</reference>
<dbReference type="Pfam" id="PF14907">
    <property type="entry name" value="NTP_transf_5"/>
    <property type="match status" value="1"/>
</dbReference>
<dbReference type="EMBL" id="CP060697">
    <property type="protein sequence ID" value="QNM83403.1"/>
    <property type="molecule type" value="Genomic_DNA"/>
</dbReference>